<keyword evidence="2" id="KW-0813">Transport</keyword>
<dbReference type="PANTHER" id="PTHR23517:SF3">
    <property type="entry name" value="INTEGRAL MEMBRANE TRANSPORT PROTEIN"/>
    <property type="match status" value="1"/>
</dbReference>
<feature type="transmembrane region" description="Helical" evidence="7">
    <location>
        <begin position="364"/>
        <end position="386"/>
    </location>
</feature>
<dbReference type="PROSITE" id="PS50850">
    <property type="entry name" value="MFS"/>
    <property type="match status" value="1"/>
</dbReference>
<feature type="non-terminal residue" evidence="9">
    <location>
        <position position="1"/>
    </location>
</feature>
<feature type="transmembrane region" description="Helical" evidence="7">
    <location>
        <begin position="325"/>
        <end position="344"/>
    </location>
</feature>
<evidence type="ECO:0000256" key="2">
    <source>
        <dbReference type="ARBA" id="ARBA00022448"/>
    </source>
</evidence>
<evidence type="ECO:0000256" key="1">
    <source>
        <dbReference type="ARBA" id="ARBA00004651"/>
    </source>
</evidence>
<dbReference type="SUPFAM" id="SSF103473">
    <property type="entry name" value="MFS general substrate transporter"/>
    <property type="match status" value="1"/>
</dbReference>
<evidence type="ECO:0000256" key="5">
    <source>
        <dbReference type="ARBA" id="ARBA00022989"/>
    </source>
</evidence>
<dbReference type="Pfam" id="PF07690">
    <property type="entry name" value="MFS_1"/>
    <property type="match status" value="2"/>
</dbReference>
<feature type="domain" description="Major facilitator superfamily (MFS) profile" evidence="8">
    <location>
        <begin position="16"/>
        <end position="414"/>
    </location>
</feature>
<dbReference type="GO" id="GO:0022857">
    <property type="term" value="F:transmembrane transporter activity"/>
    <property type="evidence" value="ECO:0007669"/>
    <property type="project" value="InterPro"/>
</dbReference>
<keyword evidence="6 7" id="KW-0472">Membrane</keyword>
<evidence type="ECO:0000256" key="7">
    <source>
        <dbReference type="SAM" id="Phobius"/>
    </source>
</evidence>
<keyword evidence="4 7" id="KW-0812">Transmembrane</keyword>
<name>A0A4V6S8A4_9ACTN</name>
<dbReference type="InterPro" id="IPR011701">
    <property type="entry name" value="MFS"/>
</dbReference>
<dbReference type="InterPro" id="IPR020846">
    <property type="entry name" value="MFS_dom"/>
</dbReference>
<comment type="subcellular location">
    <subcellularLocation>
        <location evidence="1">Cell membrane</location>
        <topology evidence="1">Multi-pass membrane protein</topology>
    </subcellularLocation>
</comment>
<feature type="transmembrane region" description="Helical" evidence="7">
    <location>
        <begin position="301"/>
        <end position="319"/>
    </location>
</feature>
<dbReference type="InterPro" id="IPR036259">
    <property type="entry name" value="MFS_trans_sf"/>
</dbReference>
<evidence type="ECO:0000256" key="6">
    <source>
        <dbReference type="ARBA" id="ARBA00023136"/>
    </source>
</evidence>
<protein>
    <submittedName>
        <fullName evidence="9">MFS transporter</fullName>
    </submittedName>
</protein>
<dbReference type="AlphaFoldDB" id="A0A4V6S8A4"/>
<dbReference type="GO" id="GO:0005886">
    <property type="term" value="C:plasma membrane"/>
    <property type="evidence" value="ECO:0007669"/>
    <property type="project" value="UniProtKB-SubCell"/>
</dbReference>
<dbReference type="InterPro" id="IPR050171">
    <property type="entry name" value="MFS_Transporters"/>
</dbReference>
<accession>A0A4V6S8A4</accession>
<dbReference type="PRINTS" id="PR01036">
    <property type="entry name" value="TCRTETB"/>
</dbReference>
<evidence type="ECO:0000313" key="9">
    <source>
        <dbReference type="EMBL" id="THJ70479.1"/>
    </source>
</evidence>
<feature type="transmembrane region" description="Helical" evidence="7">
    <location>
        <begin position="82"/>
        <end position="103"/>
    </location>
</feature>
<comment type="caution">
    <text evidence="9">The sequence shown here is derived from an EMBL/GenBank/DDBJ whole genome shotgun (WGS) entry which is preliminary data.</text>
</comment>
<feature type="transmembrane region" description="Helical" evidence="7">
    <location>
        <begin position="49"/>
        <end position="70"/>
    </location>
</feature>
<feature type="transmembrane region" description="Helical" evidence="7">
    <location>
        <begin position="142"/>
        <end position="162"/>
    </location>
</feature>
<gene>
    <name evidence="9" type="ORF">E7Y31_15715</name>
</gene>
<keyword evidence="10" id="KW-1185">Reference proteome</keyword>
<feature type="transmembrane region" description="Helical" evidence="7">
    <location>
        <begin position="270"/>
        <end position="294"/>
    </location>
</feature>
<dbReference type="Proteomes" id="UP000305282">
    <property type="component" value="Unassembled WGS sequence"/>
</dbReference>
<reference evidence="9 10" key="1">
    <citation type="submission" date="2019-04" db="EMBL/GenBank/DDBJ databases">
        <title>Draft genome sequences for three unisolated Alnus-infective Frankia Sp+ strains, AgTrS, AiOr and AvVan, the first sequenced Frankia strains able to sporulate in-planta.</title>
        <authorList>
            <person name="Bethencourt L."/>
            <person name="Vautrin F."/>
            <person name="Taib N."/>
            <person name="Dubost A."/>
            <person name="Castro-Garcia L."/>
            <person name="Imbaud O."/>
            <person name="Abrouk D."/>
            <person name="Fournier P."/>
            <person name="Briolay J."/>
            <person name="Nguyen A."/>
            <person name="Normand P."/>
            <person name="Fernandez M.P."/>
            <person name="Brochier-Armanet C."/>
            <person name="Herrera-Belaroussi A."/>
        </authorList>
    </citation>
    <scope>NUCLEOTIDE SEQUENCE [LARGE SCALE GENOMIC DNA]</scope>
    <source>
        <strain evidence="9 10">AvVan</strain>
    </source>
</reference>
<feature type="transmembrane region" description="Helical" evidence="7">
    <location>
        <begin position="232"/>
        <end position="250"/>
    </location>
</feature>
<keyword evidence="5 7" id="KW-1133">Transmembrane helix</keyword>
<dbReference type="OrthoDB" id="3213309at2"/>
<evidence type="ECO:0000313" key="10">
    <source>
        <dbReference type="Proteomes" id="UP000305282"/>
    </source>
</evidence>
<dbReference type="Gene3D" id="1.20.1250.20">
    <property type="entry name" value="MFS general substrate transporter like domains"/>
    <property type="match status" value="2"/>
</dbReference>
<sequence length="441" mass="44496">GNPPPSGGGGCQPVRLLAVLTAATLLQWLGSFAIAPLLPLYLQDRHISAAGVGVVMAAFFLGALLSQYAAGRTAATRGHRGVLLAGLAAYAAGCVGLFASTGVGMDAAMRVLQGAGAGAFEVAALTAVAATVAPGFRGRAFSAIYTGQLLGLAIGPLVGGIAGEHRMHLVFLSSGAAAVLASLPVLWLLPAGADAGPALAAPAALTALTISDTTGGSGASVVVDRARPPRLLLRRGVVGLLLIAGCEGLISGVYETCWSLLMERDGASTMLIGLTFTLFALPYLVIAWPAGWLVDRFDRRWLIGVTMLVLSVTVASYPLLRSIPLIVLMSCLEAVGLAVAYPAAQSLLAQESAAGDGTGRGQGLFATTQTGATVFAALVSGVLFAADPRLPFMLAAIAALVTAVLLPPLWRDVAGTVAQAQAGAGARQRPGQGALGGSYLR</sequence>
<proteinExistence type="predicted"/>
<feature type="transmembrane region" description="Helical" evidence="7">
    <location>
        <begin position="16"/>
        <end position="42"/>
    </location>
</feature>
<organism evidence="9 10">
    <name type="scientific">Candidatus Frankia alpina</name>
    <dbReference type="NCBI Taxonomy" id="2699483"/>
    <lineage>
        <taxon>Bacteria</taxon>
        <taxon>Bacillati</taxon>
        <taxon>Actinomycetota</taxon>
        <taxon>Actinomycetes</taxon>
        <taxon>Frankiales</taxon>
        <taxon>Frankiaceae</taxon>
        <taxon>Frankia</taxon>
    </lineage>
</organism>
<evidence type="ECO:0000256" key="4">
    <source>
        <dbReference type="ARBA" id="ARBA00022692"/>
    </source>
</evidence>
<dbReference type="EMBL" id="SSXH01000424">
    <property type="protein sequence ID" value="THJ70479.1"/>
    <property type="molecule type" value="Genomic_DNA"/>
</dbReference>
<feature type="transmembrane region" description="Helical" evidence="7">
    <location>
        <begin position="169"/>
        <end position="189"/>
    </location>
</feature>
<evidence type="ECO:0000256" key="3">
    <source>
        <dbReference type="ARBA" id="ARBA00022475"/>
    </source>
</evidence>
<evidence type="ECO:0000259" key="8">
    <source>
        <dbReference type="PROSITE" id="PS50850"/>
    </source>
</evidence>
<feature type="transmembrane region" description="Helical" evidence="7">
    <location>
        <begin position="115"/>
        <end position="136"/>
    </location>
</feature>
<dbReference type="PANTHER" id="PTHR23517">
    <property type="entry name" value="RESISTANCE PROTEIN MDTM, PUTATIVE-RELATED-RELATED"/>
    <property type="match status" value="1"/>
</dbReference>
<keyword evidence="3" id="KW-1003">Cell membrane</keyword>
<feature type="transmembrane region" description="Helical" evidence="7">
    <location>
        <begin position="392"/>
        <end position="410"/>
    </location>
</feature>